<feature type="transmembrane region" description="Helical" evidence="1">
    <location>
        <begin position="157"/>
        <end position="173"/>
    </location>
</feature>
<name>A0A2H3KIW9_9CHLR</name>
<sequence>MKSKLLRRLLPDLLATLLLIVLPLLVFWQVWAPNPADRVLFGGDILMGAYPTRVFVHRMFEAGMVPLWNPYQLGGMPLLGDVQVAAYYLPNLVLDWAFRGSEVSFLGFELLVIAHYAMGGLFFYAYLRGLGVIPAAALIGAIGFEFNGFFIGHRGHYSMLAVVVWLPAVLFLLDRSWHALRPTRAIAWAVLAGLPLSQLVMAGHPQATLYCAITIVAYAGFRWVGDLRRPASGNWQRLRVPALFILTGVLAATIAGIALLPAAEVLSRSRRGEPSFSFAVQHSLMPRNLITLLIPEFLNWSATEYRIYAGILTLALAATAWLVPDHGRPERRFFTVAAVAALVVALGGFTTVEGLAYRFIPGLSSVRVSARAFYIANVSLCVLAAFGAESLLQGLREGERARLQSLVRGLGFMLAGALVFAAIGYALLIGNYRPVGEEFYFAESLFNREPSADTYTLLTQTANAYVLFLVFLALTIGLLWAHSAGRLGGRSLAIALATVMFLDVATFAPYHDTIKADPDTARFTVREYTATMLDAPWKIADQEELIAAAAGLPDGVRIDNSAEVLPDNYSQVYRTAFATGYNVLDMQERFVLQTEWPYLSDAVRRDLLNVGYILTLPDTPDPPEEGATVVLENSQGTLWQRATQPSYARFSTSLRPAETLITLNGLLNRPGIGVGQQPAVTMDDGTLHATLRQLWPEALDEQLYVIGTTGIRSPVDLSVLAGGPIKYSAVIVDGVTVTPEQRGIVYALIDPVSGAVLNTGSFDTYQSSAESDLLAAMLNTAPVGTIVALATYDEGITNLNAAARTALADFGAAENLEGQIGAAYGLIGVKGSMAGTALEQIGQEPLTLDVGVGALQPQPEANVTTRMLTYQPDRISLLVQNDVRGLLMINETVFPGWQAYVDGLPAPTLRAEGLLRAVILAPTLEGRPHEVTFVYQPLSARLGGAISLVGLALAVGMLVAMAVAEVPRLAWLPQRRPSLALPRPEPAVGEG</sequence>
<dbReference type="Proteomes" id="UP000220922">
    <property type="component" value="Unassembled WGS sequence"/>
</dbReference>
<feature type="transmembrane region" description="Helical" evidence="1">
    <location>
        <begin position="462"/>
        <end position="480"/>
    </location>
</feature>
<dbReference type="PANTHER" id="PTHR38454">
    <property type="entry name" value="INTEGRAL MEMBRANE PROTEIN-RELATED"/>
    <property type="match status" value="1"/>
</dbReference>
<dbReference type="PROSITE" id="PS52031">
    <property type="entry name" value="GG_LECTIN"/>
    <property type="match status" value="1"/>
</dbReference>
<feature type="transmembrane region" description="Helical" evidence="1">
    <location>
        <begin position="185"/>
        <end position="201"/>
    </location>
</feature>
<dbReference type="InterPro" id="IPR039477">
    <property type="entry name" value="ILEI/PANDER_dom"/>
</dbReference>
<feature type="domain" description="ILEI/PANDER" evidence="2">
    <location>
        <begin position="742"/>
        <end position="832"/>
    </location>
</feature>
<feature type="transmembrane region" description="Helical" evidence="1">
    <location>
        <begin position="132"/>
        <end position="151"/>
    </location>
</feature>
<organism evidence="3 4">
    <name type="scientific">Candidatus Chloroploca asiatica</name>
    <dbReference type="NCBI Taxonomy" id="1506545"/>
    <lineage>
        <taxon>Bacteria</taxon>
        <taxon>Bacillati</taxon>
        <taxon>Chloroflexota</taxon>
        <taxon>Chloroflexia</taxon>
        <taxon>Chloroflexales</taxon>
        <taxon>Chloroflexineae</taxon>
        <taxon>Oscillochloridaceae</taxon>
        <taxon>Candidatus Chloroploca</taxon>
    </lineage>
</organism>
<comment type="caution">
    <text evidence="3">The sequence shown here is derived from an EMBL/GenBank/DDBJ whole genome shotgun (WGS) entry which is preliminary data.</text>
</comment>
<feature type="transmembrane region" description="Helical" evidence="1">
    <location>
        <begin position="12"/>
        <end position="31"/>
    </location>
</feature>
<feature type="transmembrane region" description="Helical" evidence="1">
    <location>
        <begin position="335"/>
        <end position="360"/>
    </location>
</feature>
<feature type="transmembrane region" description="Helical" evidence="1">
    <location>
        <begin position="372"/>
        <end position="392"/>
    </location>
</feature>
<gene>
    <name evidence="3" type="ORF">A9Q02_19275</name>
</gene>
<evidence type="ECO:0000259" key="2">
    <source>
        <dbReference type="Pfam" id="PF15711"/>
    </source>
</evidence>
<dbReference type="AlphaFoldDB" id="A0A2H3KIW9"/>
<dbReference type="RefSeq" id="WP_097654781.1">
    <property type="nucleotide sequence ID" value="NZ_LYXE01000165.1"/>
</dbReference>
<feature type="transmembrane region" description="Helical" evidence="1">
    <location>
        <begin position="237"/>
        <end position="260"/>
    </location>
</feature>
<feature type="transmembrane region" description="Helical" evidence="1">
    <location>
        <begin position="207"/>
        <end position="225"/>
    </location>
</feature>
<feature type="transmembrane region" description="Helical" evidence="1">
    <location>
        <begin position="492"/>
        <end position="510"/>
    </location>
</feature>
<evidence type="ECO:0000313" key="4">
    <source>
        <dbReference type="Proteomes" id="UP000220922"/>
    </source>
</evidence>
<dbReference type="Pfam" id="PF15711">
    <property type="entry name" value="ILEI"/>
    <property type="match status" value="1"/>
</dbReference>
<proteinExistence type="predicted"/>
<feature type="transmembrane region" description="Helical" evidence="1">
    <location>
        <begin position="103"/>
        <end position="125"/>
    </location>
</feature>
<feature type="transmembrane region" description="Helical" evidence="1">
    <location>
        <begin position="942"/>
        <end position="966"/>
    </location>
</feature>
<evidence type="ECO:0000256" key="1">
    <source>
        <dbReference type="SAM" id="Phobius"/>
    </source>
</evidence>
<keyword evidence="1" id="KW-1133">Transmembrane helix</keyword>
<reference evidence="3 4" key="1">
    <citation type="submission" date="2016-05" db="EMBL/GenBank/DDBJ databases">
        <authorList>
            <person name="Lavstsen T."/>
            <person name="Jespersen J.S."/>
        </authorList>
    </citation>
    <scope>NUCLEOTIDE SEQUENCE [LARGE SCALE GENOMIC DNA]</scope>
    <source>
        <strain evidence="3 4">B7-9</strain>
    </source>
</reference>
<feature type="transmembrane region" description="Helical" evidence="1">
    <location>
        <begin position="412"/>
        <end position="432"/>
    </location>
</feature>
<evidence type="ECO:0000313" key="3">
    <source>
        <dbReference type="EMBL" id="PDV97098.1"/>
    </source>
</evidence>
<keyword evidence="1" id="KW-0812">Transmembrane</keyword>
<keyword evidence="1" id="KW-0472">Membrane</keyword>
<keyword evidence="4" id="KW-1185">Reference proteome</keyword>
<dbReference type="PANTHER" id="PTHR38454:SF1">
    <property type="entry name" value="INTEGRAL MEMBRANE PROTEIN"/>
    <property type="match status" value="1"/>
</dbReference>
<dbReference type="EMBL" id="LYXE01000165">
    <property type="protein sequence ID" value="PDV97098.1"/>
    <property type="molecule type" value="Genomic_DNA"/>
</dbReference>
<protein>
    <recommendedName>
        <fullName evidence="2">ILEI/PANDER domain-containing protein</fullName>
    </recommendedName>
</protein>
<dbReference type="InterPro" id="IPR018580">
    <property type="entry name" value="Uncharacterised_YfhO"/>
</dbReference>
<accession>A0A2H3KIW9</accession>
<feature type="transmembrane region" description="Helical" evidence="1">
    <location>
        <begin position="305"/>
        <end position="323"/>
    </location>
</feature>
<dbReference type="OrthoDB" id="134970at2"/>